<dbReference type="PROSITE" id="PS51742">
    <property type="entry name" value="PPC"/>
    <property type="match status" value="1"/>
</dbReference>
<evidence type="ECO:0000313" key="3">
    <source>
        <dbReference type="Proteomes" id="UP001501729"/>
    </source>
</evidence>
<evidence type="ECO:0000313" key="2">
    <source>
        <dbReference type="EMBL" id="GAA5052979.1"/>
    </source>
</evidence>
<dbReference type="AlphaFoldDB" id="A0AAV3UJ28"/>
<dbReference type="EMBL" id="BAABKX010000013">
    <property type="protein sequence ID" value="GAA5052979.1"/>
    <property type="molecule type" value="Genomic_DNA"/>
</dbReference>
<dbReference type="GeneID" id="68616975"/>
<dbReference type="SUPFAM" id="SSF117856">
    <property type="entry name" value="AF0104/ALDC/Ptd012-like"/>
    <property type="match status" value="1"/>
</dbReference>
<evidence type="ECO:0000259" key="1">
    <source>
        <dbReference type="PROSITE" id="PS51742"/>
    </source>
</evidence>
<proteinExistence type="predicted"/>
<dbReference type="Pfam" id="PF03479">
    <property type="entry name" value="PCC"/>
    <property type="match status" value="1"/>
</dbReference>
<dbReference type="InterPro" id="IPR005175">
    <property type="entry name" value="PPC_dom"/>
</dbReference>
<feature type="domain" description="PPC" evidence="1">
    <location>
        <begin position="4"/>
        <end position="72"/>
    </location>
</feature>
<reference evidence="2 3" key="1">
    <citation type="journal article" date="2019" name="Int. J. Syst. Evol. Microbiol.">
        <title>The Global Catalogue of Microorganisms (GCM) 10K type strain sequencing project: providing services to taxonomists for standard genome sequencing and annotation.</title>
        <authorList>
            <consortium name="The Broad Institute Genomics Platform"/>
            <consortium name="The Broad Institute Genome Sequencing Center for Infectious Disease"/>
            <person name="Wu L."/>
            <person name="Ma J."/>
        </authorList>
    </citation>
    <scope>NUCLEOTIDE SEQUENCE [LARGE SCALE GENOMIC DNA]</scope>
    <source>
        <strain evidence="2 3">JCM 17504</strain>
    </source>
</reference>
<protein>
    <recommendedName>
        <fullName evidence="1">PPC domain-containing protein</fullName>
    </recommendedName>
</protein>
<name>A0AAV3UJ28_9EURY</name>
<dbReference type="Proteomes" id="UP001501729">
    <property type="component" value="Unassembled WGS sequence"/>
</dbReference>
<dbReference type="Gene3D" id="3.30.1330.80">
    <property type="entry name" value="Hypothetical protein, similar to alpha- acetolactate decarboxylase, domain 2"/>
    <property type="match status" value="1"/>
</dbReference>
<organism evidence="2 3">
    <name type="scientific">Haladaptatus pallidirubidus</name>
    <dbReference type="NCBI Taxonomy" id="1008152"/>
    <lineage>
        <taxon>Archaea</taxon>
        <taxon>Methanobacteriati</taxon>
        <taxon>Methanobacteriota</taxon>
        <taxon>Stenosarchaea group</taxon>
        <taxon>Halobacteria</taxon>
        <taxon>Halobacteriales</taxon>
        <taxon>Haladaptataceae</taxon>
        <taxon>Haladaptatus</taxon>
    </lineage>
</organism>
<comment type="caution">
    <text evidence="2">The sequence shown here is derived from an EMBL/GenBank/DDBJ whole genome shotgun (WGS) entry which is preliminary data.</text>
</comment>
<accession>A0AAV3UJ28</accession>
<keyword evidence="3" id="KW-1185">Reference proteome</keyword>
<dbReference type="CDD" id="cd11378">
    <property type="entry name" value="DUF296"/>
    <property type="match status" value="1"/>
</dbReference>
<sequence>MEYVDEEYKSIVRLDPGDQVLDSLEQLRETASIESAFFTGIGAVDEVTLGHYDAKRQQYHEETLEGEFESRI</sequence>
<dbReference type="RefSeq" id="WP_227778231.1">
    <property type="nucleotide sequence ID" value="NZ_BAABKX010000013.1"/>
</dbReference>
<gene>
    <name evidence="2" type="ORF">GCM10025751_29730</name>
</gene>